<dbReference type="EMBL" id="JALLPJ020000443">
    <property type="protein sequence ID" value="KAL3791941.1"/>
    <property type="molecule type" value="Genomic_DNA"/>
</dbReference>
<feature type="transmembrane region" description="Helical" evidence="7">
    <location>
        <begin position="193"/>
        <end position="214"/>
    </location>
</feature>
<evidence type="ECO:0000256" key="3">
    <source>
        <dbReference type="ARBA" id="ARBA00022692"/>
    </source>
</evidence>
<accession>A0ABD3PX65</accession>
<feature type="transmembrane region" description="Helical" evidence="7">
    <location>
        <begin position="163"/>
        <end position="184"/>
    </location>
</feature>
<proteinExistence type="inferred from homology"/>
<dbReference type="PANTHER" id="PTHR31632">
    <property type="entry name" value="IRON TRANSPORTER FTH1"/>
    <property type="match status" value="1"/>
</dbReference>
<dbReference type="GO" id="GO:0016020">
    <property type="term" value="C:membrane"/>
    <property type="evidence" value="ECO:0007669"/>
    <property type="project" value="UniProtKB-SubCell"/>
</dbReference>
<reference evidence="8 9" key="1">
    <citation type="submission" date="2024-10" db="EMBL/GenBank/DDBJ databases">
        <title>Updated reference genomes for cyclostephanoid diatoms.</title>
        <authorList>
            <person name="Roberts W.R."/>
            <person name="Alverson A.J."/>
        </authorList>
    </citation>
    <scope>NUCLEOTIDE SEQUENCE [LARGE SCALE GENOMIC DNA]</scope>
    <source>
        <strain evidence="8 9">AJA010-31</strain>
    </source>
</reference>
<evidence type="ECO:0000256" key="4">
    <source>
        <dbReference type="ARBA" id="ARBA00022989"/>
    </source>
</evidence>
<sequence>MSDLINAGIMTIFAREMLEGTVIVGQYRTVVKRAPEWSDPERQKEGLKAVTVSALFAFVLAIIVIAIVAVPLALLSKNLNPRVEQFIEGISKLIAAVCVLQLSLKIPKFLGVYPSKKGEDGLTIGLSLKSIRFNVAWNIWREVAECGAFLLPFFLSGENAKSIPLSGLIGIAVGAAFGALIYFANQQLKSKSFLAFFMATLLLFLSVGLFVGGVHEFEEIYGETPDVYNIGTARGLAEEHDSDDVPVVHESDDVVHKDNEESSEAPQLTIWSEKKLPFALLKPFGYSAGRTQLQMACFWGWLSLGIALHIWKYISAKKLKEKQELADEEKVHPSMVKSLQGKETGDMSSADEETASVPSANNEEIASPFLDEELGEA</sequence>
<keyword evidence="4 7" id="KW-1133">Transmembrane helix</keyword>
<name>A0ABD3PX65_9STRA</name>
<feature type="transmembrane region" description="Helical" evidence="7">
    <location>
        <begin position="49"/>
        <end position="74"/>
    </location>
</feature>
<keyword evidence="3 7" id="KW-0812">Transmembrane</keyword>
<evidence type="ECO:0000256" key="5">
    <source>
        <dbReference type="ARBA" id="ARBA00023136"/>
    </source>
</evidence>
<organism evidence="8 9">
    <name type="scientific">Cyclotella atomus</name>
    <dbReference type="NCBI Taxonomy" id="382360"/>
    <lineage>
        <taxon>Eukaryota</taxon>
        <taxon>Sar</taxon>
        <taxon>Stramenopiles</taxon>
        <taxon>Ochrophyta</taxon>
        <taxon>Bacillariophyta</taxon>
        <taxon>Coscinodiscophyceae</taxon>
        <taxon>Thalassiosirophycidae</taxon>
        <taxon>Stephanodiscales</taxon>
        <taxon>Stephanodiscaceae</taxon>
        <taxon>Cyclotella</taxon>
    </lineage>
</organism>
<keyword evidence="5 7" id="KW-0472">Membrane</keyword>
<feature type="region of interest" description="Disordered" evidence="6">
    <location>
        <begin position="325"/>
        <end position="377"/>
    </location>
</feature>
<evidence type="ECO:0000256" key="2">
    <source>
        <dbReference type="ARBA" id="ARBA00008333"/>
    </source>
</evidence>
<evidence type="ECO:0000313" key="8">
    <source>
        <dbReference type="EMBL" id="KAL3791941.1"/>
    </source>
</evidence>
<evidence type="ECO:0000256" key="7">
    <source>
        <dbReference type="SAM" id="Phobius"/>
    </source>
</evidence>
<feature type="transmembrane region" description="Helical" evidence="7">
    <location>
        <begin position="293"/>
        <end position="314"/>
    </location>
</feature>
<evidence type="ECO:0000256" key="1">
    <source>
        <dbReference type="ARBA" id="ARBA00004141"/>
    </source>
</evidence>
<gene>
    <name evidence="8" type="ORF">ACHAWO_009456</name>
</gene>
<evidence type="ECO:0000256" key="6">
    <source>
        <dbReference type="SAM" id="MobiDB-lite"/>
    </source>
</evidence>
<evidence type="ECO:0008006" key="10">
    <source>
        <dbReference type="Google" id="ProtNLM"/>
    </source>
</evidence>
<dbReference type="PANTHER" id="PTHR31632:SF2">
    <property type="entry name" value="PLASMA MEMBRANE IRON PERMEASE"/>
    <property type="match status" value="1"/>
</dbReference>
<comment type="similarity">
    <text evidence="2">Belongs to the oxidase-dependent Fe transporter (OFeT) (TC 9.A.10.1) family.</text>
</comment>
<dbReference type="InterPro" id="IPR004923">
    <property type="entry name" value="FTR1/Fip1/EfeU"/>
</dbReference>
<keyword evidence="9" id="KW-1185">Reference proteome</keyword>
<protein>
    <recommendedName>
        <fullName evidence="10">Iron permease FTR1</fullName>
    </recommendedName>
</protein>
<comment type="subcellular location">
    <subcellularLocation>
        <location evidence="1">Membrane</location>
        <topology evidence="1">Multi-pass membrane protein</topology>
    </subcellularLocation>
</comment>
<dbReference type="Proteomes" id="UP001530400">
    <property type="component" value="Unassembled WGS sequence"/>
</dbReference>
<dbReference type="AlphaFoldDB" id="A0ABD3PX65"/>
<evidence type="ECO:0000313" key="9">
    <source>
        <dbReference type="Proteomes" id="UP001530400"/>
    </source>
</evidence>
<comment type="caution">
    <text evidence="8">The sequence shown here is derived from an EMBL/GenBank/DDBJ whole genome shotgun (WGS) entry which is preliminary data.</text>
</comment>
<dbReference type="Pfam" id="PF03239">
    <property type="entry name" value="FTR1"/>
    <property type="match status" value="1"/>
</dbReference>